<accession>A0ABW4BLI6</accession>
<dbReference type="InterPro" id="IPR028212">
    <property type="entry name" value="GHL6"/>
</dbReference>
<gene>
    <name evidence="1" type="ORF">ACFQ4R_01365</name>
</gene>
<dbReference type="InterPro" id="IPR029062">
    <property type="entry name" value="Class_I_gatase-like"/>
</dbReference>
<reference evidence="2" key="1">
    <citation type="journal article" date="2019" name="Int. J. Syst. Evol. Microbiol.">
        <title>The Global Catalogue of Microorganisms (GCM) 10K type strain sequencing project: providing services to taxonomists for standard genome sequencing and annotation.</title>
        <authorList>
            <consortium name="The Broad Institute Genomics Platform"/>
            <consortium name="The Broad Institute Genome Sequencing Center for Infectious Disease"/>
            <person name="Wu L."/>
            <person name="Ma J."/>
        </authorList>
    </citation>
    <scope>NUCLEOTIDE SEQUENCE [LARGE SCALE GENOMIC DNA]</scope>
    <source>
        <strain evidence="2">CCM 8937</strain>
    </source>
</reference>
<dbReference type="SUPFAM" id="SSF51445">
    <property type="entry name" value="(Trans)glycosidases"/>
    <property type="match status" value="1"/>
</dbReference>
<dbReference type="RefSeq" id="WP_125646854.1">
    <property type="nucleotide sequence ID" value="NZ_JBHTOH010000014.1"/>
</dbReference>
<name>A0ABW4BLI6_9LACO</name>
<evidence type="ECO:0000313" key="2">
    <source>
        <dbReference type="Proteomes" id="UP001597191"/>
    </source>
</evidence>
<dbReference type="EMBL" id="JBHTOH010000014">
    <property type="protein sequence ID" value="MFD1410272.1"/>
    <property type="molecule type" value="Genomic_DNA"/>
</dbReference>
<organism evidence="1 2">
    <name type="scientific">Lapidilactobacillus gannanensis</name>
    <dbReference type="NCBI Taxonomy" id="2486002"/>
    <lineage>
        <taxon>Bacteria</taxon>
        <taxon>Bacillati</taxon>
        <taxon>Bacillota</taxon>
        <taxon>Bacilli</taxon>
        <taxon>Lactobacillales</taxon>
        <taxon>Lactobacillaceae</taxon>
        <taxon>Lapidilactobacillus</taxon>
    </lineage>
</organism>
<dbReference type="Gene3D" id="3.40.50.880">
    <property type="match status" value="1"/>
</dbReference>
<protein>
    <recommendedName>
        <fullName evidence="3">Beta-galactosidase trimerisation domain-containing protein</fullName>
    </recommendedName>
</protein>
<evidence type="ECO:0000313" key="1">
    <source>
        <dbReference type="EMBL" id="MFD1410272.1"/>
    </source>
</evidence>
<keyword evidence="2" id="KW-1185">Reference proteome</keyword>
<comment type="caution">
    <text evidence="1">The sequence shown here is derived from an EMBL/GenBank/DDBJ whole genome shotgun (WGS) entry which is preliminary data.</text>
</comment>
<dbReference type="InterPro" id="IPR017853">
    <property type="entry name" value="GH"/>
</dbReference>
<dbReference type="Pfam" id="PF14871">
    <property type="entry name" value="GHL6"/>
    <property type="match status" value="1"/>
</dbReference>
<proteinExistence type="predicted"/>
<dbReference type="Proteomes" id="UP001597191">
    <property type="component" value="Unassembled WGS sequence"/>
</dbReference>
<evidence type="ECO:0008006" key="3">
    <source>
        <dbReference type="Google" id="ProtNLM"/>
    </source>
</evidence>
<dbReference type="CDD" id="cd03143">
    <property type="entry name" value="A4_beta-galactosidase_middle_domain"/>
    <property type="match status" value="1"/>
</dbReference>
<dbReference type="Gene3D" id="3.20.20.80">
    <property type="entry name" value="Glycosidases"/>
    <property type="match status" value="1"/>
</dbReference>
<sequence length="658" mass="74695">MIERQIHLDFHTSPEINDVAQDFNATEFGRYFAEMQVDSVTVFARDHHGWLFYQSKHDPKAMHPHNAHPNLLSEQIDALHQFHLRAPIYTTVQWDHRIAQEHPEWLCRAANGQHINNQDVPQPNFYDFLCLASPYQQFLLDHVQDIIDSIGKQRIDGFFFDIVNNVPCTCPYCQKRMAANQLDWHKTSDCLQNCADVLAAFKDTVTALIKSQLPAATIFFNSSHVGPDIRRTLADYSQLEIESLPNGAWGYDNFSRVARYARTLGKPYLGMTGKFHTYWGDFHSLKRPAALEYECYQMVSLGAGCSIGDQLLPSGRLLKGTSKLITPVYQRLAKISEVLPTTKPITPIAILSAEQALVTPATNEESLTGAVRLLETLHQQFNIIDQIADFTPYTLIIIPDRLASFSDNLIAKLTTFVANGGFILASDQALVENQLSSILGVNSLGPASWDRDFIIPNQTYGKALVPEEYVMYETGTKVEATTASAELQTKRPYFNRHGHTFTSHQHAPSNGQDGCPALWRTPQTLYFTHPIFHMYYDYAPDWILAIFQDALTALIPSYLIQTDLPNNLRIELRQADNGDLYLHLLNYWLQKTGKYTYSVEPGSNCLIGDLRLPQKLINKNITTIKNLETDQSYSFVQDNQKLTLKLTEVNPYQIILCR</sequence>